<dbReference type="CDD" id="cd17534">
    <property type="entry name" value="REC_DC-like"/>
    <property type="match status" value="1"/>
</dbReference>
<accession>A0ABV5CBH6</accession>
<dbReference type="Gene3D" id="1.10.10.10">
    <property type="entry name" value="Winged helix-like DNA-binding domain superfamily/Winged helix DNA-binding domain"/>
    <property type="match status" value="1"/>
</dbReference>
<feature type="modified residue" description="4-aspartylphosphate" evidence="4">
    <location>
        <position position="53"/>
    </location>
</feature>
<evidence type="ECO:0000256" key="2">
    <source>
        <dbReference type="ARBA" id="ARBA00023125"/>
    </source>
</evidence>
<evidence type="ECO:0000259" key="6">
    <source>
        <dbReference type="PROSITE" id="PS50110"/>
    </source>
</evidence>
<protein>
    <submittedName>
        <fullName evidence="7">Response regulator transcription factor</fullName>
    </submittedName>
</protein>
<evidence type="ECO:0000313" key="7">
    <source>
        <dbReference type="EMBL" id="MFB5944708.1"/>
    </source>
</evidence>
<dbReference type="InterPro" id="IPR000792">
    <property type="entry name" value="Tscrpt_reg_LuxR_C"/>
</dbReference>
<dbReference type="InterPro" id="IPR016032">
    <property type="entry name" value="Sig_transdc_resp-reg_C-effctor"/>
</dbReference>
<keyword evidence="1" id="KW-0805">Transcription regulation</keyword>
<dbReference type="InterPro" id="IPR011006">
    <property type="entry name" value="CheY-like_superfamily"/>
</dbReference>
<dbReference type="SMART" id="SM00448">
    <property type="entry name" value="REC"/>
    <property type="match status" value="1"/>
</dbReference>
<dbReference type="SMART" id="SM00421">
    <property type="entry name" value="HTH_LUXR"/>
    <property type="match status" value="1"/>
</dbReference>
<dbReference type="PRINTS" id="PR00038">
    <property type="entry name" value="HTHLUXR"/>
</dbReference>
<dbReference type="SUPFAM" id="SSF52172">
    <property type="entry name" value="CheY-like"/>
    <property type="match status" value="1"/>
</dbReference>
<reference evidence="7 8" key="1">
    <citation type="submission" date="2024-04" db="EMBL/GenBank/DDBJ databases">
        <title>Albibacterium profundi sp. nov., isolated from sediment of the Challenger Deep of Mariana Trench.</title>
        <authorList>
            <person name="Wang Y."/>
        </authorList>
    </citation>
    <scope>NUCLEOTIDE SEQUENCE [LARGE SCALE GENOMIC DNA]</scope>
    <source>
        <strain evidence="7 8">RHL897</strain>
    </source>
</reference>
<dbReference type="Gene3D" id="3.40.50.2300">
    <property type="match status" value="1"/>
</dbReference>
<dbReference type="Pfam" id="PF00196">
    <property type="entry name" value="GerE"/>
    <property type="match status" value="1"/>
</dbReference>
<dbReference type="PANTHER" id="PTHR44688">
    <property type="entry name" value="DNA-BINDING TRANSCRIPTIONAL ACTIVATOR DEVR_DOSR"/>
    <property type="match status" value="1"/>
</dbReference>
<dbReference type="CDD" id="cd06170">
    <property type="entry name" value="LuxR_C_like"/>
    <property type="match status" value="1"/>
</dbReference>
<feature type="domain" description="Response regulatory" evidence="6">
    <location>
        <begin position="3"/>
        <end position="118"/>
    </location>
</feature>
<comment type="caution">
    <text evidence="7">The sequence shown here is derived from an EMBL/GenBank/DDBJ whole genome shotgun (WGS) entry which is preliminary data.</text>
</comment>
<evidence type="ECO:0000313" key="8">
    <source>
        <dbReference type="Proteomes" id="UP001580928"/>
    </source>
</evidence>
<dbReference type="PROSITE" id="PS50043">
    <property type="entry name" value="HTH_LUXR_2"/>
    <property type="match status" value="1"/>
</dbReference>
<dbReference type="PROSITE" id="PS50110">
    <property type="entry name" value="RESPONSE_REGULATORY"/>
    <property type="match status" value="1"/>
</dbReference>
<sequence length="202" mass="23346">MERIMIVEDEFIVAQSMSFFLESKGYEVCAVADRYESAIRSFISYKPDLILCDIRLRGEKTGIQVIQELRKNHAFRLIYVTAHGDEQLLKDALGTHPNAFLLKPYTDQQLLVSVQMAFKTKESNHTNVSEHLKDFQTLSKGELRIVALMVEGKSSTEIADELFISKHTVDVHRKNILRKTNFKNTVQLIVFALEHRLLEEYQ</sequence>
<dbReference type="Pfam" id="PF00072">
    <property type="entry name" value="Response_reg"/>
    <property type="match status" value="1"/>
</dbReference>
<dbReference type="RefSeq" id="WP_375556270.1">
    <property type="nucleotide sequence ID" value="NZ_JBBVGT010000002.1"/>
</dbReference>
<dbReference type="PANTHER" id="PTHR44688:SF16">
    <property type="entry name" value="DNA-BINDING TRANSCRIPTIONAL ACTIVATOR DEVR_DOSR"/>
    <property type="match status" value="1"/>
</dbReference>
<dbReference type="PROSITE" id="PS00622">
    <property type="entry name" value="HTH_LUXR_1"/>
    <property type="match status" value="1"/>
</dbReference>
<organism evidence="7 8">
    <name type="scientific">Albibacterium profundi</name>
    <dbReference type="NCBI Taxonomy" id="3134906"/>
    <lineage>
        <taxon>Bacteria</taxon>
        <taxon>Pseudomonadati</taxon>
        <taxon>Bacteroidota</taxon>
        <taxon>Sphingobacteriia</taxon>
        <taxon>Sphingobacteriales</taxon>
        <taxon>Sphingobacteriaceae</taxon>
        <taxon>Albibacterium</taxon>
    </lineage>
</organism>
<dbReference type="SUPFAM" id="SSF46894">
    <property type="entry name" value="C-terminal effector domain of the bipartite response regulators"/>
    <property type="match status" value="1"/>
</dbReference>
<keyword evidence="4" id="KW-0597">Phosphoprotein</keyword>
<evidence type="ECO:0000256" key="1">
    <source>
        <dbReference type="ARBA" id="ARBA00023015"/>
    </source>
</evidence>
<feature type="domain" description="HTH luxR-type" evidence="5">
    <location>
        <begin position="131"/>
        <end position="196"/>
    </location>
</feature>
<dbReference type="InterPro" id="IPR001789">
    <property type="entry name" value="Sig_transdc_resp-reg_receiver"/>
</dbReference>
<keyword evidence="2" id="KW-0238">DNA-binding</keyword>
<keyword evidence="8" id="KW-1185">Reference proteome</keyword>
<keyword evidence="3" id="KW-0804">Transcription</keyword>
<evidence type="ECO:0000256" key="3">
    <source>
        <dbReference type="ARBA" id="ARBA00023163"/>
    </source>
</evidence>
<gene>
    <name evidence="7" type="ORF">WKR92_02560</name>
</gene>
<evidence type="ECO:0000256" key="4">
    <source>
        <dbReference type="PROSITE-ProRule" id="PRU00169"/>
    </source>
</evidence>
<dbReference type="Proteomes" id="UP001580928">
    <property type="component" value="Unassembled WGS sequence"/>
</dbReference>
<dbReference type="InterPro" id="IPR036388">
    <property type="entry name" value="WH-like_DNA-bd_sf"/>
</dbReference>
<dbReference type="EMBL" id="JBBVGT010000002">
    <property type="protein sequence ID" value="MFB5944708.1"/>
    <property type="molecule type" value="Genomic_DNA"/>
</dbReference>
<evidence type="ECO:0000259" key="5">
    <source>
        <dbReference type="PROSITE" id="PS50043"/>
    </source>
</evidence>
<proteinExistence type="predicted"/>
<name>A0ABV5CBH6_9SPHI</name>